<keyword evidence="3" id="KW-0285">Flavoprotein</keyword>
<evidence type="ECO:0000313" key="10">
    <source>
        <dbReference type="Proteomes" id="UP000321947"/>
    </source>
</evidence>
<evidence type="ECO:0000259" key="8">
    <source>
        <dbReference type="Pfam" id="PF21791"/>
    </source>
</evidence>
<dbReference type="GO" id="GO:0016651">
    <property type="term" value="F:oxidoreductase activity, acting on NAD(P)H"/>
    <property type="evidence" value="ECO:0007669"/>
    <property type="project" value="TreeGrafter"/>
</dbReference>
<keyword evidence="7" id="KW-0676">Redox-active center</keyword>
<dbReference type="InterPro" id="IPR050446">
    <property type="entry name" value="FAD-oxidoreductase/Apoptosis"/>
</dbReference>
<dbReference type="Proteomes" id="UP000321947">
    <property type="component" value="Unassembled WGS sequence"/>
</dbReference>
<evidence type="ECO:0000256" key="2">
    <source>
        <dbReference type="ARBA" id="ARBA00006442"/>
    </source>
</evidence>
<protein>
    <submittedName>
        <fullName evidence="9">Monodehydroascorbate reductase 5</fullName>
    </submittedName>
</protein>
<comment type="caution">
    <text evidence="9">The sequence shown here is derived from an EMBL/GenBank/DDBJ whole genome shotgun (WGS) entry which is preliminary data.</text>
</comment>
<dbReference type="PANTHER" id="PTHR43557:SF6">
    <property type="entry name" value="MONODEHYDROASCORBATE REDUCTASE, CHLOROPLASTIC_MITOCHONDRIAL"/>
    <property type="match status" value="1"/>
</dbReference>
<comment type="similarity">
    <text evidence="2">Belongs to the FAD-dependent oxidoreductase family.</text>
</comment>
<evidence type="ECO:0000256" key="6">
    <source>
        <dbReference type="ARBA" id="ARBA00023027"/>
    </source>
</evidence>
<proteinExistence type="inferred from homology"/>
<accession>A0A5D3DTT1</accession>
<evidence type="ECO:0000256" key="4">
    <source>
        <dbReference type="ARBA" id="ARBA00022827"/>
    </source>
</evidence>
<name>A0A5D3DTT1_CUCMM</name>
<keyword evidence="4" id="KW-0274">FAD</keyword>
<evidence type="ECO:0000256" key="1">
    <source>
        <dbReference type="ARBA" id="ARBA00001974"/>
    </source>
</evidence>
<evidence type="ECO:0000256" key="7">
    <source>
        <dbReference type="ARBA" id="ARBA00023284"/>
    </source>
</evidence>
<dbReference type="InterPro" id="IPR048618">
    <property type="entry name" value="MDHAR3-like_C"/>
</dbReference>
<evidence type="ECO:0000256" key="5">
    <source>
        <dbReference type="ARBA" id="ARBA00023002"/>
    </source>
</evidence>
<dbReference type="EMBL" id="SSTD01003373">
    <property type="protein sequence ID" value="TYK26715.1"/>
    <property type="molecule type" value="Genomic_DNA"/>
</dbReference>
<dbReference type="GO" id="GO:0005737">
    <property type="term" value="C:cytoplasm"/>
    <property type="evidence" value="ECO:0007669"/>
    <property type="project" value="TreeGrafter"/>
</dbReference>
<sequence>MTAIQIKQLYDRVAQVEHVDHARRSAQHCVKALLTAQTQTVFEFEGSPRKIWWQFFGDNVGETIEIWNFDLKIATFWIDSGKLKGVLESGSPEVPKNWHIFEHVQHVIPEEHNWSSVIPKEHLGQTGM</sequence>
<keyword evidence="5" id="KW-0560">Oxidoreductase</keyword>
<dbReference type="PANTHER" id="PTHR43557">
    <property type="entry name" value="APOPTOSIS-INDUCING FACTOR 1"/>
    <property type="match status" value="1"/>
</dbReference>
<evidence type="ECO:0000313" key="9">
    <source>
        <dbReference type="EMBL" id="TYK26715.1"/>
    </source>
</evidence>
<evidence type="ECO:0000256" key="3">
    <source>
        <dbReference type="ARBA" id="ARBA00022630"/>
    </source>
</evidence>
<gene>
    <name evidence="9" type="ORF">E5676_scaffold313G003840</name>
</gene>
<dbReference type="Gene3D" id="3.30.390.30">
    <property type="match status" value="1"/>
</dbReference>
<organism evidence="9 10">
    <name type="scientific">Cucumis melo var. makuwa</name>
    <name type="common">Oriental melon</name>
    <dbReference type="NCBI Taxonomy" id="1194695"/>
    <lineage>
        <taxon>Eukaryota</taxon>
        <taxon>Viridiplantae</taxon>
        <taxon>Streptophyta</taxon>
        <taxon>Embryophyta</taxon>
        <taxon>Tracheophyta</taxon>
        <taxon>Spermatophyta</taxon>
        <taxon>Magnoliopsida</taxon>
        <taxon>eudicotyledons</taxon>
        <taxon>Gunneridae</taxon>
        <taxon>Pentapetalae</taxon>
        <taxon>rosids</taxon>
        <taxon>fabids</taxon>
        <taxon>Cucurbitales</taxon>
        <taxon>Cucurbitaceae</taxon>
        <taxon>Benincaseae</taxon>
        <taxon>Cucumis</taxon>
    </lineage>
</organism>
<feature type="domain" description="Monodehydroascorbate reductase 3-like C-terminal" evidence="8">
    <location>
        <begin position="51"/>
        <end position="96"/>
    </location>
</feature>
<dbReference type="Pfam" id="PF21791">
    <property type="entry name" value="MDHAR3-like_C"/>
    <property type="match status" value="1"/>
</dbReference>
<dbReference type="InterPro" id="IPR016156">
    <property type="entry name" value="FAD/NAD-linked_Rdtase_dimer_sf"/>
</dbReference>
<keyword evidence="6" id="KW-0520">NAD</keyword>
<comment type="cofactor">
    <cofactor evidence="1">
        <name>FAD</name>
        <dbReference type="ChEBI" id="CHEBI:57692"/>
    </cofactor>
</comment>
<dbReference type="AlphaFoldDB" id="A0A5D3DTT1"/>
<reference evidence="9 10" key="1">
    <citation type="submission" date="2019-08" db="EMBL/GenBank/DDBJ databases">
        <title>Draft genome sequences of two oriental melons (Cucumis melo L. var makuwa).</title>
        <authorList>
            <person name="Kwon S.-Y."/>
        </authorList>
    </citation>
    <scope>NUCLEOTIDE SEQUENCE [LARGE SCALE GENOMIC DNA]</scope>
    <source>
        <strain evidence="10">cv. Chang Bougi</strain>
        <tissue evidence="9">Leaf</tissue>
    </source>
</reference>